<sequence>MSSPNPMDALPISARVAMARISPRIAARTGRIERTTLRAISPIFQRFQGRPSGRPFPLRPPMTISHLVTHSGGFHADELLSSVVLTRIFPKAEIVRSRDVAWITPAKDRIIYDVGGQFDAALQIFDHHQRPNPLREDGQPYSSFGLIWAQYGQDYLRAMDVPERDIEATHASFDRGFVLPVDLLDNGAVNASEAGPLFAGLTLPVLLESLKPVFDDREEGADDRAFSAALSVARAFVEAQIKRKAAKFRAESMVMAAIDAAGAGRILELPMGMPFRSGVEQAGADHLLFVIHPRGTDWALGTIRTGEDTFATRADLPAAWAGLTDAALEAASGVSGAKFCHNGRFIAVANSRDAIVQMAELAVQEALAQ</sequence>
<comment type="similarity">
    <text evidence="1">Belongs to the MYG1 family.</text>
</comment>
<organism evidence="2 3">
    <name type="scientific">Thioclava arctica</name>
    <dbReference type="NCBI Taxonomy" id="3238301"/>
    <lineage>
        <taxon>Bacteria</taxon>
        <taxon>Pseudomonadati</taxon>
        <taxon>Pseudomonadota</taxon>
        <taxon>Alphaproteobacteria</taxon>
        <taxon>Rhodobacterales</taxon>
        <taxon>Paracoccaceae</taxon>
        <taxon>Thioclava</taxon>
    </lineage>
</organism>
<evidence type="ECO:0000256" key="1">
    <source>
        <dbReference type="ARBA" id="ARBA00010105"/>
    </source>
</evidence>
<dbReference type="EMBL" id="JBFRYC010000002">
    <property type="protein sequence ID" value="MEX1660765.1"/>
    <property type="molecule type" value="Genomic_DNA"/>
</dbReference>
<gene>
    <name evidence="2" type="ORF">AB4874_03755</name>
</gene>
<comment type="caution">
    <text evidence="2">The sequence shown here is derived from an EMBL/GenBank/DDBJ whole genome shotgun (WGS) entry which is preliminary data.</text>
</comment>
<dbReference type="Proteomes" id="UP001557465">
    <property type="component" value="Unassembled WGS sequence"/>
</dbReference>
<dbReference type="PANTHER" id="PTHR11215">
    <property type="entry name" value="METAL DEPENDENT HYDROLASE - RELATED"/>
    <property type="match status" value="1"/>
</dbReference>
<proteinExistence type="inferred from homology"/>
<dbReference type="PANTHER" id="PTHR11215:SF1">
    <property type="entry name" value="MYG1 EXONUCLEASE"/>
    <property type="match status" value="1"/>
</dbReference>
<dbReference type="Pfam" id="PF03690">
    <property type="entry name" value="MYG1_exonuc"/>
    <property type="match status" value="1"/>
</dbReference>
<keyword evidence="3" id="KW-1185">Reference proteome</keyword>
<protein>
    <submittedName>
        <fullName evidence="2">MYG1 family protein</fullName>
    </submittedName>
</protein>
<reference evidence="2 3" key="1">
    <citation type="journal article" date="2011" name="Int. J. Syst. Evol. Microbiol.">
        <title>Zhongshania antarctica gen. nov., sp. nov. and Zhongshania guokunii sp. nov., gammaproteobacteria respectively isolated from coastal attached (fast) ice and surface seawater of the Antarctic.</title>
        <authorList>
            <person name="Li H.J."/>
            <person name="Zhang X.Y."/>
            <person name="Chen C.X."/>
            <person name="Zhang Y.J."/>
            <person name="Gao Z.M."/>
            <person name="Yu Y."/>
            <person name="Chen X.L."/>
            <person name="Chen B."/>
            <person name="Zhang Y.Z."/>
        </authorList>
    </citation>
    <scope>NUCLEOTIDE SEQUENCE [LARGE SCALE GENOMIC DNA]</scope>
    <source>
        <strain evidence="2 3">15-R06ZXC-3</strain>
    </source>
</reference>
<evidence type="ECO:0000313" key="3">
    <source>
        <dbReference type="Proteomes" id="UP001557465"/>
    </source>
</evidence>
<accession>A0ABV3TGW7</accession>
<name>A0ABV3TGW7_9RHOB</name>
<dbReference type="InterPro" id="IPR003226">
    <property type="entry name" value="MYG1_exonuclease"/>
</dbReference>
<evidence type="ECO:0000313" key="2">
    <source>
        <dbReference type="EMBL" id="MEX1660765.1"/>
    </source>
</evidence>